<keyword evidence="7 12" id="KW-0547">Nucleotide-binding</keyword>
<dbReference type="PRINTS" id="PR00983">
    <property type="entry name" value="TRNASYNTHCYS"/>
</dbReference>
<comment type="similarity">
    <text evidence="2 12">Belongs to the class-I aminoacyl-tRNA synthetase family.</text>
</comment>
<dbReference type="GO" id="GO:0005829">
    <property type="term" value="C:cytosol"/>
    <property type="evidence" value="ECO:0007669"/>
    <property type="project" value="TreeGrafter"/>
</dbReference>
<evidence type="ECO:0000256" key="3">
    <source>
        <dbReference type="ARBA" id="ARBA00011245"/>
    </source>
</evidence>
<evidence type="ECO:0000313" key="15">
    <source>
        <dbReference type="Proteomes" id="UP000266426"/>
    </source>
</evidence>
<dbReference type="Gene3D" id="1.20.120.1910">
    <property type="entry name" value="Cysteine-tRNA ligase, C-terminal anti-codon recognition domain"/>
    <property type="match status" value="1"/>
</dbReference>
<evidence type="ECO:0000256" key="12">
    <source>
        <dbReference type="HAMAP-Rule" id="MF_00041"/>
    </source>
</evidence>
<evidence type="ECO:0000256" key="5">
    <source>
        <dbReference type="ARBA" id="ARBA00022598"/>
    </source>
</evidence>
<dbReference type="HAMAP" id="MF_00041">
    <property type="entry name" value="Cys_tRNA_synth"/>
    <property type="match status" value="1"/>
</dbReference>
<dbReference type="PANTHER" id="PTHR10890:SF3">
    <property type="entry name" value="CYSTEINE--TRNA LIGASE, CYTOPLASMIC"/>
    <property type="match status" value="1"/>
</dbReference>
<comment type="subcellular location">
    <subcellularLocation>
        <location evidence="1 12">Cytoplasm</location>
    </subcellularLocation>
</comment>
<dbReference type="SUPFAM" id="SSF52374">
    <property type="entry name" value="Nucleotidylyl transferase"/>
    <property type="match status" value="1"/>
</dbReference>
<dbReference type="Pfam" id="PF01406">
    <property type="entry name" value="tRNA-synt_1e"/>
    <property type="match status" value="1"/>
</dbReference>
<dbReference type="GO" id="GO:0005524">
    <property type="term" value="F:ATP binding"/>
    <property type="evidence" value="ECO:0007669"/>
    <property type="project" value="UniProtKB-UniRule"/>
</dbReference>
<keyword evidence="6 12" id="KW-0479">Metal-binding</keyword>
<comment type="subunit">
    <text evidence="3 12">Monomer.</text>
</comment>
<dbReference type="InterPro" id="IPR024909">
    <property type="entry name" value="Cys-tRNA/MSH_ligase"/>
</dbReference>
<feature type="binding site" evidence="12">
    <location>
        <position position="30"/>
    </location>
    <ligand>
        <name>Zn(2+)</name>
        <dbReference type="ChEBI" id="CHEBI:29105"/>
    </ligand>
</feature>
<organism evidence="14 15">
    <name type="scientific">Candidatus Auribacter fodinae</name>
    <dbReference type="NCBI Taxonomy" id="2093366"/>
    <lineage>
        <taxon>Bacteria</taxon>
        <taxon>Pseudomonadati</taxon>
        <taxon>Candidatus Auribacterota</taxon>
        <taxon>Candidatus Auribacteria</taxon>
        <taxon>Candidatus Auribacterales</taxon>
        <taxon>Candidatus Auribacteraceae</taxon>
        <taxon>Candidatus Auribacter</taxon>
    </lineage>
</organism>
<dbReference type="EMBL" id="QZJZ01000097">
    <property type="protein sequence ID" value="RJP56286.1"/>
    <property type="molecule type" value="Genomic_DNA"/>
</dbReference>
<feature type="binding site" evidence="12">
    <location>
        <position position="210"/>
    </location>
    <ligand>
        <name>Zn(2+)</name>
        <dbReference type="ChEBI" id="CHEBI:29105"/>
    </ligand>
</feature>
<feature type="binding site" evidence="12">
    <location>
        <position position="270"/>
    </location>
    <ligand>
        <name>ATP</name>
        <dbReference type="ChEBI" id="CHEBI:30616"/>
    </ligand>
</feature>
<dbReference type="NCBIfam" id="TIGR00435">
    <property type="entry name" value="cysS"/>
    <property type="match status" value="1"/>
</dbReference>
<keyword evidence="5 12" id="KW-0436">Ligase</keyword>
<evidence type="ECO:0000256" key="6">
    <source>
        <dbReference type="ARBA" id="ARBA00022723"/>
    </source>
</evidence>
<keyword evidence="10 12" id="KW-0648">Protein biosynthesis</keyword>
<proteinExistence type="inferred from homology"/>
<comment type="catalytic activity">
    <reaction evidence="12">
        <text>tRNA(Cys) + L-cysteine + ATP = L-cysteinyl-tRNA(Cys) + AMP + diphosphate</text>
        <dbReference type="Rhea" id="RHEA:17773"/>
        <dbReference type="Rhea" id="RHEA-COMP:9661"/>
        <dbReference type="Rhea" id="RHEA-COMP:9679"/>
        <dbReference type="ChEBI" id="CHEBI:30616"/>
        <dbReference type="ChEBI" id="CHEBI:33019"/>
        <dbReference type="ChEBI" id="CHEBI:35235"/>
        <dbReference type="ChEBI" id="CHEBI:78442"/>
        <dbReference type="ChEBI" id="CHEBI:78517"/>
        <dbReference type="ChEBI" id="CHEBI:456215"/>
        <dbReference type="EC" id="6.1.1.16"/>
    </reaction>
</comment>
<dbReference type="InterPro" id="IPR032678">
    <property type="entry name" value="tRNA-synt_1_cat_dom"/>
</dbReference>
<evidence type="ECO:0000256" key="9">
    <source>
        <dbReference type="ARBA" id="ARBA00022840"/>
    </source>
</evidence>
<evidence type="ECO:0000256" key="10">
    <source>
        <dbReference type="ARBA" id="ARBA00022917"/>
    </source>
</evidence>
<feature type="short sequence motif" description="'HIGH' region" evidence="12">
    <location>
        <begin position="32"/>
        <end position="42"/>
    </location>
</feature>
<name>A0A3A4QVZ4_9BACT</name>
<dbReference type="EC" id="6.1.1.16" evidence="12"/>
<evidence type="ECO:0000256" key="11">
    <source>
        <dbReference type="ARBA" id="ARBA00023146"/>
    </source>
</evidence>
<sequence>MSELYIHNTVTGKKEKFDPIIPGKVKMYVCGVTVYDRCHLGHARAVVFFDVVFRYLRELGYDVTFVRNFTDIDDKIINRANKEGVFWKDLAEKYIQKFHQDFALLNVLKPTHEPKATEHIGDIIDFISELEKRGFAYFSEGDVYFSVRKSADYGYLSGRSVDDMRSGARIEVSEKKEDPLDFALWKKSKDGEPAWESPWGLGRPGWHIECSVMSQFYLGVPFDIHGGGNDLIFPHHENEIAQSEALAGNRFVNYWIHNGFVTLNKEKMSKSTGNFFALEDIYNVCEPRVLRMFLLSSRYRDPLDYSSELLEESKQAVFRLEKSITLIEYALQKHGVSSDKLDEKSYLDFCDAMNDDFNTSKAKALLFELVRSVYFSIVKKTPDTEAAKQLNTIYKICSILGLDLNKLVPVVVSVNDLNNFGADNISFDSLAGQESLTMDQAKEFALWRLYLRKEKLFDKADEIRSVLEKHNFDISDIQDATIILKI</sequence>
<dbReference type="InterPro" id="IPR014729">
    <property type="entry name" value="Rossmann-like_a/b/a_fold"/>
</dbReference>
<evidence type="ECO:0000259" key="13">
    <source>
        <dbReference type="SMART" id="SM00840"/>
    </source>
</evidence>
<comment type="cofactor">
    <cofactor evidence="12">
        <name>Zn(2+)</name>
        <dbReference type="ChEBI" id="CHEBI:29105"/>
    </cofactor>
    <text evidence="12">Binds 1 zinc ion per subunit.</text>
</comment>
<dbReference type="FunFam" id="3.40.50.620:FF:000009">
    <property type="entry name" value="Cysteine--tRNA ligase"/>
    <property type="match status" value="1"/>
</dbReference>
<dbReference type="InterPro" id="IPR009080">
    <property type="entry name" value="tRNAsynth_Ia_anticodon-bd"/>
</dbReference>
<dbReference type="InterPro" id="IPR015273">
    <property type="entry name" value="Cys-tRNA-synt_Ia_DALR"/>
</dbReference>
<keyword evidence="9 12" id="KW-0067">ATP-binding</keyword>
<evidence type="ECO:0000256" key="8">
    <source>
        <dbReference type="ARBA" id="ARBA00022833"/>
    </source>
</evidence>
<keyword evidence="11 12" id="KW-0030">Aminoacyl-tRNA synthetase</keyword>
<evidence type="ECO:0000313" key="14">
    <source>
        <dbReference type="EMBL" id="RJP56286.1"/>
    </source>
</evidence>
<feature type="short sequence motif" description="'KMSKS' region" evidence="12">
    <location>
        <begin position="267"/>
        <end position="271"/>
    </location>
</feature>
<dbReference type="AlphaFoldDB" id="A0A3A4QVZ4"/>
<accession>A0A3A4QVZ4</accession>
<evidence type="ECO:0000256" key="7">
    <source>
        <dbReference type="ARBA" id="ARBA00022741"/>
    </source>
</evidence>
<keyword evidence="4 12" id="KW-0963">Cytoplasm</keyword>
<dbReference type="InterPro" id="IPR015803">
    <property type="entry name" value="Cys-tRNA-ligase"/>
</dbReference>
<feature type="binding site" evidence="12">
    <location>
        <position position="235"/>
    </location>
    <ligand>
        <name>Zn(2+)</name>
        <dbReference type="ChEBI" id="CHEBI:29105"/>
    </ligand>
</feature>
<dbReference type="GO" id="GO:0006423">
    <property type="term" value="P:cysteinyl-tRNA aminoacylation"/>
    <property type="evidence" value="ECO:0007669"/>
    <property type="project" value="UniProtKB-UniRule"/>
</dbReference>
<comment type="caution">
    <text evidence="14">The sequence shown here is derived from an EMBL/GenBank/DDBJ whole genome shotgun (WGS) entry which is preliminary data.</text>
</comment>
<dbReference type="Gene3D" id="3.40.50.620">
    <property type="entry name" value="HUPs"/>
    <property type="match status" value="1"/>
</dbReference>
<gene>
    <name evidence="12" type="primary">cysS</name>
    <name evidence="14" type="ORF">C4541_12520</name>
</gene>
<protein>
    <recommendedName>
        <fullName evidence="12">Cysteine--tRNA ligase</fullName>
        <ecNumber evidence="12">6.1.1.16</ecNumber>
    </recommendedName>
    <alternativeName>
        <fullName evidence="12">Cysteinyl-tRNA synthetase</fullName>
        <shortName evidence="12">CysRS</shortName>
    </alternativeName>
</protein>
<feature type="domain" description="Cysteinyl-tRNA synthetase class Ia DALR" evidence="13">
    <location>
        <begin position="348"/>
        <end position="408"/>
    </location>
</feature>
<feature type="binding site" evidence="12">
    <location>
        <position position="239"/>
    </location>
    <ligand>
        <name>Zn(2+)</name>
        <dbReference type="ChEBI" id="CHEBI:29105"/>
    </ligand>
</feature>
<dbReference type="GO" id="GO:0008270">
    <property type="term" value="F:zinc ion binding"/>
    <property type="evidence" value="ECO:0007669"/>
    <property type="project" value="UniProtKB-UniRule"/>
</dbReference>
<reference evidence="14 15" key="1">
    <citation type="journal article" date="2017" name="ISME J.">
        <title>Energy and carbon metabolisms in a deep terrestrial subsurface fluid microbial community.</title>
        <authorList>
            <person name="Momper L."/>
            <person name="Jungbluth S.P."/>
            <person name="Lee M.D."/>
            <person name="Amend J.P."/>
        </authorList>
    </citation>
    <scope>NUCLEOTIDE SEQUENCE [LARGE SCALE GENOMIC DNA]</scope>
    <source>
        <strain evidence="14">SURF_26</strain>
    </source>
</reference>
<dbReference type="SMART" id="SM00840">
    <property type="entry name" value="DALR_2"/>
    <property type="match status" value="1"/>
</dbReference>
<dbReference type="SUPFAM" id="SSF47323">
    <property type="entry name" value="Anticodon-binding domain of a subclass of class I aminoacyl-tRNA synthetases"/>
    <property type="match status" value="1"/>
</dbReference>
<evidence type="ECO:0000256" key="4">
    <source>
        <dbReference type="ARBA" id="ARBA00022490"/>
    </source>
</evidence>
<dbReference type="Pfam" id="PF09190">
    <property type="entry name" value="DALR_2"/>
    <property type="match status" value="1"/>
</dbReference>
<dbReference type="CDD" id="cd00672">
    <property type="entry name" value="CysRS_core"/>
    <property type="match status" value="1"/>
</dbReference>
<evidence type="ECO:0000256" key="1">
    <source>
        <dbReference type="ARBA" id="ARBA00004496"/>
    </source>
</evidence>
<dbReference type="Proteomes" id="UP000266426">
    <property type="component" value="Unassembled WGS sequence"/>
</dbReference>
<dbReference type="PANTHER" id="PTHR10890">
    <property type="entry name" value="CYSTEINYL-TRNA SYNTHETASE"/>
    <property type="match status" value="1"/>
</dbReference>
<evidence type="ECO:0000256" key="2">
    <source>
        <dbReference type="ARBA" id="ARBA00005594"/>
    </source>
</evidence>
<dbReference type="GO" id="GO:0004817">
    <property type="term" value="F:cysteine-tRNA ligase activity"/>
    <property type="evidence" value="ECO:0007669"/>
    <property type="project" value="UniProtKB-UniRule"/>
</dbReference>
<keyword evidence="8 12" id="KW-0862">Zinc</keyword>